<dbReference type="Proteomes" id="UP000076722">
    <property type="component" value="Unassembled WGS sequence"/>
</dbReference>
<reference evidence="2 3" key="1">
    <citation type="journal article" date="2016" name="Mol. Biol. Evol.">
        <title>Comparative Genomics of Early-Diverging Mushroom-Forming Fungi Provides Insights into the Origins of Lignocellulose Decay Capabilities.</title>
        <authorList>
            <person name="Nagy L.G."/>
            <person name="Riley R."/>
            <person name="Tritt A."/>
            <person name="Adam C."/>
            <person name="Daum C."/>
            <person name="Floudas D."/>
            <person name="Sun H."/>
            <person name="Yadav J.S."/>
            <person name="Pangilinan J."/>
            <person name="Larsson K.H."/>
            <person name="Matsuura K."/>
            <person name="Barry K."/>
            <person name="Labutti K."/>
            <person name="Kuo R."/>
            <person name="Ohm R.A."/>
            <person name="Bhattacharya S.S."/>
            <person name="Shirouzu T."/>
            <person name="Yoshinaga Y."/>
            <person name="Martin F.M."/>
            <person name="Grigoriev I.V."/>
            <person name="Hibbett D.S."/>
        </authorList>
    </citation>
    <scope>NUCLEOTIDE SEQUENCE [LARGE SCALE GENOMIC DNA]</scope>
    <source>
        <strain evidence="2 3">HHB9708</strain>
    </source>
</reference>
<dbReference type="OrthoDB" id="3219769at2759"/>
<feature type="coiled-coil region" evidence="1">
    <location>
        <begin position="2"/>
        <end position="57"/>
    </location>
</feature>
<evidence type="ECO:0000313" key="2">
    <source>
        <dbReference type="EMBL" id="KZS91013.1"/>
    </source>
</evidence>
<dbReference type="EMBL" id="KV419417">
    <property type="protein sequence ID" value="KZS91013.1"/>
    <property type="molecule type" value="Genomic_DNA"/>
</dbReference>
<name>A0A164RZ61_9AGAM</name>
<sequence length="111" mass="12440">MAQRVLETLDLLEQQMQEQMSSGFCGFSNVNEAAVFIEHLQARVATIQAKILQEKNALTPIGKLPEEMLLKVFEHCVEGAAEICDHNRSAPIHLWTAILHTYALLAPCWVP</sequence>
<gene>
    <name evidence="2" type="ORF">SISNIDRAFT_551146</name>
</gene>
<proteinExistence type="predicted"/>
<evidence type="ECO:0000313" key="3">
    <source>
        <dbReference type="Proteomes" id="UP000076722"/>
    </source>
</evidence>
<keyword evidence="3" id="KW-1185">Reference proteome</keyword>
<protein>
    <submittedName>
        <fullName evidence="2">Uncharacterized protein</fullName>
    </submittedName>
</protein>
<keyword evidence="1" id="KW-0175">Coiled coil</keyword>
<organism evidence="2 3">
    <name type="scientific">Sistotremastrum niveocremeum HHB9708</name>
    <dbReference type="NCBI Taxonomy" id="1314777"/>
    <lineage>
        <taxon>Eukaryota</taxon>
        <taxon>Fungi</taxon>
        <taxon>Dikarya</taxon>
        <taxon>Basidiomycota</taxon>
        <taxon>Agaricomycotina</taxon>
        <taxon>Agaricomycetes</taxon>
        <taxon>Sistotremastrales</taxon>
        <taxon>Sistotremastraceae</taxon>
        <taxon>Sertulicium</taxon>
        <taxon>Sertulicium niveocremeum</taxon>
    </lineage>
</organism>
<evidence type="ECO:0000256" key="1">
    <source>
        <dbReference type="SAM" id="Coils"/>
    </source>
</evidence>
<dbReference type="AlphaFoldDB" id="A0A164RZ61"/>
<accession>A0A164RZ61</accession>